<proteinExistence type="inferred from homology"/>
<keyword evidence="8" id="KW-0808">Transferase</keyword>
<keyword evidence="7" id="KW-0597">Phosphoprotein</keyword>
<comment type="catalytic activity">
    <reaction evidence="14">
        <text>N(6)-(pyridoxal phosphate)-L-lysyl-[4-amino-5-hydroxymethyl-2-methylpyrimidine phosphate synthase] + L-histidyl-[4-amino-5-hydroxymethyl-2-methylpyrimidine phosphate synthase] + 2 Fe(3+) + 4 H2O = L-lysyl-[4-amino-5-hydroxymethyl-2-methylpyrimidine phosphate synthase] + (2S)-2-amino-5-hydroxy-4-oxopentanoyl-[4-amino-5-hydroxymethyl-2-methylpyrimidine phosphate synthase] + 4-amino-2-methyl-5-(phosphooxymethyl)pyrimidine + 3-oxopropanoate + 2 Fe(2+) + 2 H(+)</text>
        <dbReference type="Rhea" id="RHEA:65756"/>
        <dbReference type="Rhea" id="RHEA-COMP:16892"/>
        <dbReference type="Rhea" id="RHEA-COMP:16893"/>
        <dbReference type="Rhea" id="RHEA-COMP:16894"/>
        <dbReference type="Rhea" id="RHEA-COMP:16895"/>
        <dbReference type="ChEBI" id="CHEBI:15377"/>
        <dbReference type="ChEBI" id="CHEBI:15378"/>
        <dbReference type="ChEBI" id="CHEBI:29033"/>
        <dbReference type="ChEBI" id="CHEBI:29034"/>
        <dbReference type="ChEBI" id="CHEBI:29969"/>
        <dbReference type="ChEBI" id="CHEBI:29979"/>
        <dbReference type="ChEBI" id="CHEBI:33190"/>
        <dbReference type="ChEBI" id="CHEBI:58354"/>
        <dbReference type="ChEBI" id="CHEBI:143915"/>
        <dbReference type="ChEBI" id="CHEBI:157692"/>
    </reaction>
    <physiologicalReaction direction="left-to-right" evidence="14">
        <dbReference type="Rhea" id="RHEA:65757"/>
    </physiologicalReaction>
</comment>
<comment type="similarity">
    <text evidence="4">Belongs to the NMT1/THI5 family.</text>
</comment>
<dbReference type="EMBL" id="CP041235">
    <property type="protein sequence ID" value="QOP43789.1"/>
    <property type="molecule type" value="Genomic_DNA"/>
</dbReference>
<dbReference type="KEGG" id="ssei:FJR45_07420"/>
<keyword evidence="16" id="KW-0472">Membrane</keyword>
<feature type="domain" description="Histidine kinase" evidence="18">
    <location>
        <begin position="646"/>
        <end position="861"/>
    </location>
</feature>
<evidence type="ECO:0000259" key="18">
    <source>
        <dbReference type="PROSITE" id="PS50109"/>
    </source>
</evidence>
<keyword evidence="9" id="KW-0479">Metal-binding</keyword>
<name>A0A7M1B1Z9_9BACT</name>
<gene>
    <name evidence="19" type="ORF">FJR45_07420</name>
</gene>
<dbReference type="Proteomes" id="UP000593719">
    <property type="component" value="Chromosome"/>
</dbReference>
<dbReference type="InterPro" id="IPR003661">
    <property type="entry name" value="HisK_dim/P_dom"/>
</dbReference>
<comment type="function">
    <text evidence="2">Responsible for the formation of the pyrimidine heterocycle in the thiamine biosynthesis pathway. Catalyzes the formation of hydroxymethylpyrimidine phosphate (HMP-P) from histidine and pyridoxal phosphate (PLP). The protein uses PLP and the active site histidine to form HMP-P, generating an inactive enzyme. The enzyme can only undergo a single turnover, which suggests it is a suicide enzyme.</text>
</comment>
<comment type="subunit">
    <text evidence="5">Homodimer.</text>
</comment>
<feature type="transmembrane region" description="Helical" evidence="16">
    <location>
        <begin position="564"/>
        <end position="584"/>
    </location>
</feature>
<feature type="signal peptide" evidence="17">
    <location>
        <begin position="1"/>
        <end position="17"/>
    </location>
</feature>
<dbReference type="Gene3D" id="3.40.190.10">
    <property type="entry name" value="Periplasmic binding protein-like II"/>
    <property type="match status" value="4"/>
</dbReference>
<evidence type="ECO:0000256" key="6">
    <source>
        <dbReference type="ARBA" id="ARBA00012438"/>
    </source>
</evidence>
<keyword evidence="16" id="KW-0812">Transmembrane</keyword>
<evidence type="ECO:0000256" key="10">
    <source>
        <dbReference type="ARBA" id="ARBA00022898"/>
    </source>
</evidence>
<dbReference type="PANTHER" id="PTHR31528">
    <property type="entry name" value="4-AMINO-5-HYDROXYMETHYL-2-METHYLPYRIMIDINE PHOSPHATE SYNTHASE THI11-RELATED"/>
    <property type="match status" value="1"/>
</dbReference>
<reference evidence="19 20" key="1">
    <citation type="submission" date="2019-06" db="EMBL/GenBank/DDBJ databases">
        <title>Sulfurimonas gotlandica sp. nov., a chemoautotrophic and psychrotolerant epsilonproteobacterium isolated from a pelagic redoxcline, and an emended description of the genus Sulfurimonas.</title>
        <authorList>
            <person name="Wang S."/>
            <person name="Jiang L."/>
            <person name="Shao Z."/>
        </authorList>
    </citation>
    <scope>NUCLEOTIDE SEQUENCE [LARGE SCALE GENOMIC DNA]</scope>
    <source>
        <strain evidence="19 20">S2-6</strain>
    </source>
</reference>
<evidence type="ECO:0000256" key="12">
    <source>
        <dbReference type="ARBA" id="ARBA00023004"/>
    </source>
</evidence>
<evidence type="ECO:0000256" key="14">
    <source>
        <dbReference type="ARBA" id="ARBA00048179"/>
    </source>
</evidence>
<evidence type="ECO:0000256" key="8">
    <source>
        <dbReference type="ARBA" id="ARBA00022679"/>
    </source>
</evidence>
<comment type="catalytic activity">
    <reaction evidence="1">
        <text>ATP + protein L-histidine = ADP + protein N-phospho-L-histidine.</text>
        <dbReference type="EC" id="2.7.13.3"/>
    </reaction>
</comment>
<evidence type="ECO:0000256" key="17">
    <source>
        <dbReference type="SAM" id="SignalP"/>
    </source>
</evidence>
<dbReference type="SMART" id="SM00387">
    <property type="entry name" value="HATPase_c"/>
    <property type="match status" value="1"/>
</dbReference>
<dbReference type="PRINTS" id="PR00344">
    <property type="entry name" value="BCTRLSENSOR"/>
</dbReference>
<dbReference type="GO" id="GO:0000155">
    <property type="term" value="F:phosphorelay sensor kinase activity"/>
    <property type="evidence" value="ECO:0007669"/>
    <property type="project" value="InterPro"/>
</dbReference>
<dbReference type="PROSITE" id="PS50109">
    <property type="entry name" value="HIS_KIN"/>
    <property type="match status" value="1"/>
</dbReference>
<dbReference type="RefSeq" id="WP_193149977.1">
    <property type="nucleotide sequence ID" value="NZ_CP041235.1"/>
</dbReference>
<dbReference type="InterPro" id="IPR004358">
    <property type="entry name" value="Sig_transdc_His_kin-like_C"/>
</dbReference>
<feature type="coiled-coil region" evidence="15">
    <location>
        <begin position="592"/>
        <end position="623"/>
    </location>
</feature>
<accession>A0A7M1B1Z9</accession>
<dbReference type="SUPFAM" id="SSF53850">
    <property type="entry name" value="Periplasmic binding protein-like II"/>
    <property type="match status" value="2"/>
</dbReference>
<evidence type="ECO:0000256" key="7">
    <source>
        <dbReference type="ARBA" id="ARBA00022553"/>
    </source>
</evidence>
<dbReference type="InterPro" id="IPR036097">
    <property type="entry name" value="HisK_dim/P_sf"/>
</dbReference>
<evidence type="ECO:0000256" key="15">
    <source>
        <dbReference type="SAM" id="Coils"/>
    </source>
</evidence>
<evidence type="ECO:0000256" key="2">
    <source>
        <dbReference type="ARBA" id="ARBA00003469"/>
    </source>
</evidence>
<dbReference type="InterPro" id="IPR036890">
    <property type="entry name" value="HATPase_C_sf"/>
</dbReference>
<dbReference type="Pfam" id="PF00497">
    <property type="entry name" value="SBP_bac_3"/>
    <property type="match status" value="1"/>
</dbReference>
<dbReference type="CDD" id="cd01007">
    <property type="entry name" value="PBP2_BvgS_HisK_like"/>
    <property type="match status" value="1"/>
</dbReference>
<keyword evidence="11" id="KW-0784">Thiamine biosynthesis</keyword>
<dbReference type="InterPro" id="IPR005467">
    <property type="entry name" value="His_kinase_dom"/>
</dbReference>
<dbReference type="AlphaFoldDB" id="A0A7M1B1Z9"/>
<dbReference type="InterPro" id="IPR003594">
    <property type="entry name" value="HATPase_dom"/>
</dbReference>
<dbReference type="InterPro" id="IPR015168">
    <property type="entry name" value="SsuA/THI5"/>
</dbReference>
<comment type="pathway">
    <text evidence="3">Cofactor biosynthesis; thiamine diphosphate biosynthesis.</text>
</comment>
<dbReference type="CDD" id="cd00082">
    <property type="entry name" value="HisKA"/>
    <property type="match status" value="1"/>
</dbReference>
<dbReference type="InterPro" id="IPR001638">
    <property type="entry name" value="Solute-binding_3/MltF_N"/>
</dbReference>
<sequence length="863" mass="99377">MRFFILILFFLCGFAQADTNRGHAADALEKVSLQLHWKYQFEFAGFIAAKEKGFYRDAGLDVKIKEYQTGMNVVDEVLSQRANYGIYNSSILLEYLQGKPLVLLASFFKRSALVLITQPSIHSPKDLIGKTVMSSLVDDFRLNFKPYLDGYGVKISDLKMVPQTYRVDEFAKGEVDAMTAFISDQPHKLDKLGVKYNILDPSNDNLFVLQEELFTSAAELKNHPYRVHAFKKASIKGWEYALSHRKEIAKIIHEKYAPQLDKETLEYEAETINKLVLPFIYDIGSIDKNFLHKQMQLFKNDFHVGAGKTLDNFIVKPGINGLTLTDEEQRYIEVHKKIPLCINYDFFPIDGYKDGKHIGIMADVFTMIANKTGFEFIPVESHSEEELFQKLQEKKCKLLAIMATNNRHFTTIRPTKPLSSTHFTLLSRLDKSFVENPLFLKGKLLLVQKNSFKNYLNYLYPYLNIEVEENKNTMVKKVLDGRAYAIASIDEQADYFIDKYGYGKLKINGFLAKERLLHGSIGVQKDEPVLYSIMQKALKSLSKEKIEAIKNSWRLTRYHERVDYFLLWMVLGVVAIIFFIMIYYQKKLKNFNVALEQRVQQKTKELQETNEILKHKVQEKAKELIKKDEILTAQSKQAVMGEMISMIAHQWRQPLNTITLQISNLQLKYLMGQQISKEDIMQTLEDISDSVVYLSDTIEDFKTYFRPNKAAQESDMRGLLKKAIKFVEPRLKSNKIELQTECDSELHANVYANELIQVLLNLLNNAIEAYENKKTEDKIIKVTCKQNGPNIQIDVTDRAGGIRKEYLSKLFEPYFSTKGKNGTGLGLYMSKMIIEKQFGGSISVKTSMFGTTFTIVIPKDVQK</sequence>
<dbReference type="Gene3D" id="3.30.565.10">
    <property type="entry name" value="Histidine kinase-like ATPase, C-terminal domain"/>
    <property type="match status" value="1"/>
</dbReference>
<evidence type="ECO:0000256" key="4">
    <source>
        <dbReference type="ARBA" id="ARBA00009406"/>
    </source>
</evidence>
<dbReference type="SUPFAM" id="SSF47384">
    <property type="entry name" value="Homodimeric domain of signal transducing histidine kinase"/>
    <property type="match status" value="1"/>
</dbReference>
<evidence type="ECO:0000256" key="16">
    <source>
        <dbReference type="SAM" id="Phobius"/>
    </source>
</evidence>
<evidence type="ECO:0000256" key="13">
    <source>
        <dbReference type="ARBA" id="ARBA00033171"/>
    </source>
</evidence>
<dbReference type="GO" id="GO:0046872">
    <property type="term" value="F:metal ion binding"/>
    <property type="evidence" value="ECO:0007669"/>
    <property type="project" value="UniProtKB-KW"/>
</dbReference>
<protein>
    <recommendedName>
        <fullName evidence="6">histidine kinase</fullName>
        <ecNumber evidence="6">2.7.13.3</ecNumber>
    </recommendedName>
    <alternativeName>
        <fullName evidence="13">Thiamine pyrimidine synthase</fullName>
    </alternativeName>
</protein>
<dbReference type="Pfam" id="PF02518">
    <property type="entry name" value="HATPase_c"/>
    <property type="match status" value="1"/>
</dbReference>
<dbReference type="CDD" id="cd00075">
    <property type="entry name" value="HATPase"/>
    <property type="match status" value="1"/>
</dbReference>
<dbReference type="SUPFAM" id="SSF55874">
    <property type="entry name" value="ATPase domain of HSP90 chaperone/DNA topoisomerase II/histidine kinase"/>
    <property type="match status" value="1"/>
</dbReference>
<keyword evidence="15" id="KW-0175">Coiled coil</keyword>
<keyword evidence="16" id="KW-1133">Transmembrane helix</keyword>
<evidence type="ECO:0000256" key="1">
    <source>
        <dbReference type="ARBA" id="ARBA00000085"/>
    </source>
</evidence>
<keyword evidence="12" id="KW-0408">Iron</keyword>
<dbReference type="PANTHER" id="PTHR31528:SF1">
    <property type="entry name" value="4-AMINO-5-HYDROXYMETHYL-2-METHYLPYRIMIDINE PHOSPHATE SYNTHASE THI11-RELATED"/>
    <property type="match status" value="1"/>
</dbReference>
<dbReference type="Gene3D" id="1.10.287.130">
    <property type="match status" value="1"/>
</dbReference>
<feature type="chain" id="PRO_5032388829" description="histidine kinase" evidence="17">
    <location>
        <begin position="18"/>
        <end position="863"/>
    </location>
</feature>
<dbReference type="Pfam" id="PF09084">
    <property type="entry name" value="NMT1"/>
    <property type="match status" value="1"/>
</dbReference>
<keyword evidence="10" id="KW-0663">Pyridoxal phosphate</keyword>
<evidence type="ECO:0000256" key="3">
    <source>
        <dbReference type="ARBA" id="ARBA00004948"/>
    </source>
</evidence>
<organism evidence="19 20">
    <name type="scientific">Sulfurimonas sediminis</name>
    <dbReference type="NCBI Taxonomy" id="2590020"/>
    <lineage>
        <taxon>Bacteria</taxon>
        <taxon>Pseudomonadati</taxon>
        <taxon>Campylobacterota</taxon>
        <taxon>Epsilonproteobacteria</taxon>
        <taxon>Campylobacterales</taxon>
        <taxon>Sulfurimonadaceae</taxon>
        <taxon>Sulfurimonas</taxon>
    </lineage>
</organism>
<keyword evidence="17" id="KW-0732">Signal</keyword>
<evidence type="ECO:0000256" key="11">
    <source>
        <dbReference type="ARBA" id="ARBA00022977"/>
    </source>
</evidence>
<keyword evidence="20" id="KW-1185">Reference proteome</keyword>
<evidence type="ECO:0000256" key="9">
    <source>
        <dbReference type="ARBA" id="ARBA00022723"/>
    </source>
</evidence>
<dbReference type="InterPro" id="IPR027939">
    <property type="entry name" value="NMT1/THI5"/>
</dbReference>
<evidence type="ECO:0000256" key="5">
    <source>
        <dbReference type="ARBA" id="ARBA00011738"/>
    </source>
</evidence>
<dbReference type="SMART" id="SM00062">
    <property type="entry name" value="PBPb"/>
    <property type="match status" value="1"/>
</dbReference>
<evidence type="ECO:0000313" key="20">
    <source>
        <dbReference type="Proteomes" id="UP000593719"/>
    </source>
</evidence>
<dbReference type="EC" id="2.7.13.3" evidence="6"/>
<dbReference type="GO" id="GO:0009228">
    <property type="term" value="P:thiamine biosynthetic process"/>
    <property type="evidence" value="ECO:0007669"/>
    <property type="project" value="UniProtKB-KW"/>
</dbReference>
<evidence type="ECO:0000313" key="19">
    <source>
        <dbReference type="EMBL" id="QOP43789.1"/>
    </source>
</evidence>